<dbReference type="eggNOG" id="COG3976">
    <property type="taxonomic scope" value="Bacteria"/>
</dbReference>
<dbReference type="PRINTS" id="PR00368">
    <property type="entry name" value="FADPNR"/>
</dbReference>
<dbReference type="InterPro" id="IPR003953">
    <property type="entry name" value="FAD-dep_OxRdtase_2_FAD-bd"/>
</dbReference>
<dbReference type="PANTHER" id="PTHR43400">
    <property type="entry name" value="FUMARATE REDUCTASE"/>
    <property type="match status" value="1"/>
</dbReference>
<dbReference type="Pfam" id="PF00890">
    <property type="entry name" value="FAD_binding_2"/>
    <property type="match status" value="1"/>
</dbReference>
<evidence type="ECO:0000256" key="5">
    <source>
        <dbReference type="ARBA" id="ARBA00023002"/>
    </source>
</evidence>
<evidence type="ECO:0000313" key="9">
    <source>
        <dbReference type="Proteomes" id="UP000014400"/>
    </source>
</evidence>
<evidence type="ECO:0000256" key="4">
    <source>
        <dbReference type="ARBA" id="ARBA00022827"/>
    </source>
</evidence>
<name>S3BIQ0_9BURK</name>
<comment type="caution">
    <text evidence="8">The sequence shown here is derived from an EMBL/GenBank/DDBJ whole genome shotgun (WGS) entry which is preliminary data.</text>
</comment>
<dbReference type="PANTHER" id="PTHR43400:SF10">
    <property type="entry name" value="3-OXOSTEROID 1-DEHYDROGENASE"/>
    <property type="match status" value="1"/>
</dbReference>
<comment type="cofactor">
    <cofactor evidence="1">
        <name>FMN</name>
        <dbReference type="ChEBI" id="CHEBI:58210"/>
    </cofactor>
</comment>
<keyword evidence="9" id="KW-1185">Reference proteome</keyword>
<dbReference type="Gene3D" id="3.90.1010.20">
    <property type="match status" value="1"/>
</dbReference>
<dbReference type="Proteomes" id="UP000014400">
    <property type="component" value="Unassembled WGS sequence"/>
</dbReference>
<dbReference type="GO" id="GO:0010181">
    <property type="term" value="F:FMN binding"/>
    <property type="evidence" value="ECO:0007669"/>
    <property type="project" value="InterPro"/>
</dbReference>
<dbReference type="Gene3D" id="3.50.50.60">
    <property type="entry name" value="FAD/NAD(P)-binding domain"/>
    <property type="match status" value="1"/>
</dbReference>
<dbReference type="GO" id="GO:0016020">
    <property type="term" value="C:membrane"/>
    <property type="evidence" value="ECO:0007669"/>
    <property type="project" value="InterPro"/>
</dbReference>
<keyword evidence="3" id="KW-0285">Flavoprotein</keyword>
<evidence type="ECO:0000256" key="6">
    <source>
        <dbReference type="SAM" id="SignalP"/>
    </source>
</evidence>
<dbReference type="HOGENOM" id="CLU_011398_4_0_4"/>
<gene>
    <name evidence="8" type="ORF">HMPREF1476_01247</name>
</gene>
<dbReference type="Gene3D" id="3.90.700.10">
    <property type="entry name" value="Succinate dehydrogenase/fumarate reductase flavoprotein, catalytic domain"/>
    <property type="match status" value="1"/>
</dbReference>
<dbReference type="SMART" id="SM00900">
    <property type="entry name" value="FMN_bind"/>
    <property type="match status" value="1"/>
</dbReference>
<feature type="domain" description="FMN-binding" evidence="7">
    <location>
        <begin position="35"/>
        <end position="109"/>
    </location>
</feature>
<evidence type="ECO:0000256" key="3">
    <source>
        <dbReference type="ARBA" id="ARBA00022630"/>
    </source>
</evidence>
<dbReference type="GO" id="GO:0008202">
    <property type="term" value="P:steroid metabolic process"/>
    <property type="evidence" value="ECO:0007669"/>
    <property type="project" value="UniProtKB-ARBA"/>
</dbReference>
<feature type="signal peptide" evidence="6">
    <location>
        <begin position="1"/>
        <end position="23"/>
    </location>
</feature>
<keyword evidence="6" id="KW-0732">Signal</keyword>
<proteinExistence type="predicted"/>
<keyword evidence="5" id="KW-0560">Oxidoreductase</keyword>
<feature type="chain" id="PRO_5004506372" evidence="6">
    <location>
        <begin position="24"/>
        <end position="601"/>
    </location>
</feature>
<reference evidence="8 9" key="1">
    <citation type="submission" date="2013-04" db="EMBL/GenBank/DDBJ databases">
        <title>The Genome Sequence of Sutterella wadsworthensis HGA0223.</title>
        <authorList>
            <consortium name="The Broad Institute Genomics Platform"/>
            <person name="Earl A."/>
            <person name="Ward D."/>
            <person name="Feldgarden M."/>
            <person name="Gevers D."/>
            <person name="Schmidt T.M."/>
            <person name="Dover J."/>
            <person name="Dai D."/>
            <person name="Walker B."/>
            <person name="Young S."/>
            <person name="Zeng Q."/>
            <person name="Gargeya S."/>
            <person name="Fitzgerald M."/>
            <person name="Haas B."/>
            <person name="Abouelleil A."/>
            <person name="Allen A.W."/>
            <person name="Alvarado L."/>
            <person name="Arachchi H.M."/>
            <person name="Berlin A.M."/>
            <person name="Chapman S.B."/>
            <person name="Gainer-Dewar J."/>
            <person name="Goldberg J."/>
            <person name="Griggs A."/>
            <person name="Gujja S."/>
            <person name="Hansen M."/>
            <person name="Howarth C."/>
            <person name="Imamovic A."/>
            <person name="Ireland A."/>
            <person name="Larimer J."/>
            <person name="McCowan C."/>
            <person name="Murphy C."/>
            <person name="Pearson M."/>
            <person name="Poon T.W."/>
            <person name="Priest M."/>
            <person name="Roberts A."/>
            <person name="Saif S."/>
            <person name="Shea T."/>
            <person name="Sisk P."/>
            <person name="Sykes S."/>
            <person name="Wortman J."/>
            <person name="Nusbaum C."/>
            <person name="Birren B."/>
        </authorList>
    </citation>
    <scope>NUCLEOTIDE SEQUENCE [LARGE SCALE GENOMIC DNA]</scope>
    <source>
        <strain evidence="8 9">HGA0223</strain>
    </source>
</reference>
<evidence type="ECO:0000313" key="8">
    <source>
        <dbReference type="EMBL" id="EPD99210.1"/>
    </source>
</evidence>
<dbReference type="RefSeq" id="WP_016474496.1">
    <property type="nucleotide sequence ID" value="NZ_KE150480.1"/>
</dbReference>
<accession>S3BIQ0</accession>
<dbReference type="InterPro" id="IPR027477">
    <property type="entry name" value="Succ_DH/fumarate_Rdtase_cat_sf"/>
</dbReference>
<sequence length="601" mass="64047">MRNFRLTAAAALLTALIAGPSWSYTPGTYEASAQGMKGPVKVAVTFSKDAVTSVKVTEEKETAGIGTTAAAELPRQIVEAQSTKIDGLSGATVTSKAIFAAVEDCIRQAKGDPNQPARSTAPKHAGKTIEAAEDVVIIGSGFSGLAAAVNAAEHGARVTVLEKMSVTGGASAICGGQWAIMGTKLQKKKGVPYDPPQALVYDLIGNGHLKNDLTTLTMFAENSPRAADWAINRFKPEFIDQKLQYRAEFQFDRSLYLKGGCGPAYRKVEKAVRDLGIKIHTDTKAERLIVKDGRIVGVEAHKKDGTKYIFSSKAVLLATGGYGANKAMLIEPLKSALYYGPASATGDGHRMAQAVGAKLELMEFGKRYPNGVEAAPGVAKSIIQGNYRAWLQSGILVNNEGRRLINEKASNHDILTVLEKQKDGMLYLVMDQATWNGFRDGVHTLGITDEDLEKWLAENGRKAPIFAHGSTLAEAAAAAGIDGGTLEKTVARYNELVKLGKDEDFGRPAAFMKAAISSEGPYYIVEQKPRFATTMGSVIVDENLQVLNQEGKPIPGLYAAGEIVNAVHGDDSSPGMNVAWGFTSGKVASESILKALGQLEK</sequence>
<dbReference type="SUPFAM" id="SSF56425">
    <property type="entry name" value="Succinate dehydrogenase/fumarate reductase flavoprotein, catalytic domain"/>
    <property type="match status" value="1"/>
</dbReference>
<dbReference type="Pfam" id="PF04205">
    <property type="entry name" value="FMN_bind"/>
    <property type="match status" value="1"/>
</dbReference>
<dbReference type="InterPro" id="IPR007329">
    <property type="entry name" value="FMN-bd"/>
</dbReference>
<dbReference type="SUPFAM" id="SSF51905">
    <property type="entry name" value="FAD/NAD(P)-binding domain"/>
    <property type="match status" value="1"/>
</dbReference>
<dbReference type="EMBL" id="ATCF01000017">
    <property type="protein sequence ID" value="EPD99210.1"/>
    <property type="molecule type" value="Genomic_DNA"/>
</dbReference>
<evidence type="ECO:0000256" key="2">
    <source>
        <dbReference type="ARBA" id="ARBA00001974"/>
    </source>
</evidence>
<comment type="cofactor">
    <cofactor evidence="2">
        <name>FAD</name>
        <dbReference type="ChEBI" id="CHEBI:57692"/>
    </cofactor>
</comment>
<evidence type="ECO:0000259" key="7">
    <source>
        <dbReference type="SMART" id="SM00900"/>
    </source>
</evidence>
<dbReference type="eggNOG" id="COG1053">
    <property type="taxonomic scope" value="Bacteria"/>
</dbReference>
<evidence type="ECO:0000256" key="1">
    <source>
        <dbReference type="ARBA" id="ARBA00001917"/>
    </source>
</evidence>
<protein>
    <submittedName>
        <fullName evidence="8">Flavocytochrome c</fullName>
    </submittedName>
</protein>
<organism evidence="8 9">
    <name type="scientific">Sutterella wadsworthensis HGA0223</name>
    <dbReference type="NCBI Taxonomy" id="1203554"/>
    <lineage>
        <taxon>Bacteria</taxon>
        <taxon>Pseudomonadati</taxon>
        <taxon>Pseudomonadota</taxon>
        <taxon>Betaproteobacteria</taxon>
        <taxon>Burkholderiales</taxon>
        <taxon>Sutterellaceae</taxon>
        <taxon>Sutterella</taxon>
    </lineage>
</organism>
<dbReference type="InterPro" id="IPR050315">
    <property type="entry name" value="FAD-oxidoreductase_2"/>
</dbReference>
<dbReference type="PATRIC" id="fig|1203554.3.peg.1308"/>
<dbReference type="InterPro" id="IPR036188">
    <property type="entry name" value="FAD/NAD-bd_sf"/>
</dbReference>
<dbReference type="STRING" id="1203554.HMPREF1476_01247"/>
<dbReference type="AlphaFoldDB" id="S3BIQ0"/>
<dbReference type="GO" id="GO:0016491">
    <property type="term" value="F:oxidoreductase activity"/>
    <property type="evidence" value="ECO:0007669"/>
    <property type="project" value="UniProtKB-KW"/>
</dbReference>
<keyword evidence="4" id="KW-0274">FAD</keyword>